<reference evidence="3" key="1">
    <citation type="submission" date="2022-12" db="EMBL/GenBank/DDBJ databases">
        <authorList>
            <person name="Petersen C."/>
        </authorList>
    </citation>
    <scope>NUCLEOTIDE SEQUENCE</scope>
    <source>
        <strain evidence="3">IBT 21472</strain>
    </source>
</reference>
<proteinExistence type="predicted"/>
<comment type="caution">
    <text evidence="3">The sequence shown here is derived from an EMBL/GenBank/DDBJ whole genome shotgun (WGS) entry which is preliminary data.</text>
</comment>
<feature type="region of interest" description="Disordered" evidence="1">
    <location>
        <begin position="616"/>
        <end position="642"/>
    </location>
</feature>
<reference evidence="3" key="2">
    <citation type="journal article" date="2023" name="IMA Fungus">
        <title>Comparative genomic study of the Penicillium genus elucidates a diverse pangenome and 15 lateral gene transfer events.</title>
        <authorList>
            <person name="Petersen C."/>
            <person name="Sorensen T."/>
            <person name="Nielsen M.R."/>
            <person name="Sondergaard T.E."/>
            <person name="Sorensen J.L."/>
            <person name="Fitzpatrick D.A."/>
            <person name="Frisvad J.C."/>
            <person name="Nielsen K.L."/>
        </authorList>
    </citation>
    <scope>NUCLEOTIDE SEQUENCE</scope>
    <source>
        <strain evidence="3">IBT 21472</strain>
    </source>
</reference>
<dbReference type="PANTHER" id="PTHR28034:SF1">
    <property type="entry name" value="NUCLEOMORPHIN"/>
    <property type="match status" value="1"/>
</dbReference>
<accession>A0A9W9QD09</accession>
<dbReference type="Pfam" id="PF05205">
    <property type="entry name" value="COMPASS-Shg1"/>
    <property type="match status" value="1"/>
</dbReference>
<gene>
    <name evidence="3" type="ORF">N7476_001160</name>
</gene>
<feature type="compositionally biased region" description="Basic residues" evidence="1">
    <location>
        <begin position="410"/>
        <end position="419"/>
    </location>
</feature>
<feature type="compositionally biased region" description="Basic and acidic residues" evidence="1">
    <location>
        <begin position="387"/>
        <end position="409"/>
    </location>
</feature>
<dbReference type="PANTHER" id="PTHR28034">
    <property type="entry name" value="SET1 COMPLEX COMPONENT SHG1"/>
    <property type="match status" value="1"/>
</dbReference>
<feature type="compositionally biased region" description="Basic and acidic residues" evidence="1">
    <location>
        <begin position="150"/>
        <end position="307"/>
    </location>
</feature>
<protein>
    <recommendedName>
        <fullName evidence="2">BOD1/SHG1 domain-containing protein</fullName>
    </recommendedName>
</protein>
<organism evidence="3 4">
    <name type="scientific">Penicillium atrosanguineum</name>
    <dbReference type="NCBI Taxonomy" id="1132637"/>
    <lineage>
        <taxon>Eukaryota</taxon>
        <taxon>Fungi</taxon>
        <taxon>Dikarya</taxon>
        <taxon>Ascomycota</taxon>
        <taxon>Pezizomycotina</taxon>
        <taxon>Eurotiomycetes</taxon>
        <taxon>Eurotiomycetidae</taxon>
        <taxon>Eurotiales</taxon>
        <taxon>Aspergillaceae</taxon>
        <taxon>Penicillium</taxon>
    </lineage>
</organism>
<sequence>MATDEVMEDVPGTKRPALDIESLKRKKFKADDLPLSAAQHAAIDKLLHSFRKKGGFDNMRKQIWAEFNDGEFKTNFTDQLIALAESEIEREPAHLSRERGKAATLIEGAVDRGDVYKNVEKSLDQLASKHLESILCDIRAIRRQEIGEEAAAKEEEAGSKTDEAYETEVNAKREERDKVYREEMRKQKEIEEEQDRTRAEEKRKKRELERQKEDEDRARRKEIDDQRRAERERLREEQRALDDQRERERQERYERRRREDRDRYRDYDRDRSRTRDRDHYRDRSPAYRSDRGLSPRSRDPKREKFSTSKDPTPAPPVDEKSLEEAALQMLLKEGEELAAKARQKREFDFEEAEAIENGLKPATSTQTRSANDPKLPNISNRGASLSRDSRRRDSIADRDRTRQTRERSRSRSRSRRRQASRYDPNRRRDRSRDTSVRSRDRAMDERRGYPVADLLEEGIERAIGSEIVHALGRETETSTGAALIAAATEVETAAMHIALAAYLSLVVARARNPAPVRVFGTARAHAQSQLFLDNARVLDLLYGEDHDLGGVPARDDHRGKDAGLLALALATLIATFHQTATAALHLDAESDLQSVMLDLAGLVILTVTSPALSLERRKRERPKLQQSLRRSQRTVELDNPAAATAGDAGVPVEVVAGAAVVEKAQVSSRCA</sequence>
<evidence type="ECO:0000256" key="1">
    <source>
        <dbReference type="SAM" id="MobiDB-lite"/>
    </source>
</evidence>
<evidence type="ECO:0000313" key="4">
    <source>
        <dbReference type="Proteomes" id="UP001147746"/>
    </source>
</evidence>
<keyword evidence="4" id="KW-1185">Reference proteome</keyword>
<dbReference type="EMBL" id="JAPZBO010000001">
    <property type="protein sequence ID" value="KAJ5331377.1"/>
    <property type="molecule type" value="Genomic_DNA"/>
</dbReference>
<dbReference type="AlphaFoldDB" id="A0A9W9QD09"/>
<feature type="region of interest" description="Disordered" evidence="1">
    <location>
        <begin position="150"/>
        <end position="325"/>
    </location>
</feature>
<name>A0A9W9QD09_9EURO</name>
<feature type="domain" description="BOD1/SHG1" evidence="2">
    <location>
        <begin position="45"/>
        <end position="147"/>
    </location>
</feature>
<feature type="region of interest" description="Disordered" evidence="1">
    <location>
        <begin position="355"/>
        <end position="444"/>
    </location>
</feature>
<feature type="compositionally biased region" description="Basic and acidic residues" evidence="1">
    <location>
        <begin position="423"/>
        <end position="444"/>
    </location>
</feature>
<evidence type="ECO:0000259" key="2">
    <source>
        <dbReference type="Pfam" id="PF05205"/>
    </source>
</evidence>
<dbReference type="InterPro" id="IPR055264">
    <property type="entry name" value="BOD1/SHG1_dom"/>
</dbReference>
<dbReference type="Proteomes" id="UP001147746">
    <property type="component" value="Unassembled WGS sequence"/>
</dbReference>
<evidence type="ECO:0000313" key="3">
    <source>
        <dbReference type="EMBL" id="KAJ5331377.1"/>
    </source>
</evidence>